<dbReference type="GO" id="GO:0006310">
    <property type="term" value="P:DNA recombination"/>
    <property type="evidence" value="ECO:0007669"/>
    <property type="project" value="UniProtKB-KW"/>
</dbReference>
<evidence type="ECO:0000256" key="3">
    <source>
        <dbReference type="ARBA" id="ARBA00023172"/>
    </source>
</evidence>
<protein>
    <recommendedName>
        <fullName evidence="4">Tyr recombinase domain-containing protein</fullName>
    </recommendedName>
</protein>
<dbReference type="SUPFAM" id="SSF56349">
    <property type="entry name" value="DNA breaking-rejoining enzymes"/>
    <property type="match status" value="1"/>
</dbReference>
<evidence type="ECO:0000313" key="6">
    <source>
        <dbReference type="Proteomes" id="UP000054223"/>
    </source>
</evidence>
<dbReference type="AlphaFoldDB" id="A0A9X0L3C0"/>
<feature type="domain" description="Tyr recombinase" evidence="4">
    <location>
        <begin position="212"/>
        <end position="381"/>
    </location>
</feature>
<dbReference type="Gene3D" id="1.10.443.10">
    <property type="entry name" value="Intergrase catalytic core"/>
    <property type="match status" value="1"/>
</dbReference>
<evidence type="ECO:0000256" key="2">
    <source>
        <dbReference type="ARBA" id="ARBA00023125"/>
    </source>
</evidence>
<dbReference type="GO" id="GO:0015074">
    <property type="term" value="P:DNA integration"/>
    <property type="evidence" value="ECO:0007669"/>
    <property type="project" value="InterPro"/>
</dbReference>
<keyword evidence="2" id="KW-0238">DNA-binding</keyword>
<dbReference type="EMBL" id="LNAL01000008">
    <property type="protein sequence ID" value="KUG06353.1"/>
    <property type="molecule type" value="Genomic_DNA"/>
</dbReference>
<dbReference type="InterPro" id="IPR013762">
    <property type="entry name" value="Integrase-like_cat_sf"/>
</dbReference>
<evidence type="ECO:0000256" key="1">
    <source>
        <dbReference type="ARBA" id="ARBA00008857"/>
    </source>
</evidence>
<dbReference type="PANTHER" id="PTHR30349">
    <property type="entry name" value="PHAGE INTEGRASE-RELATED"/>
    <property type="match status" value="1"/>
</dbReference>
<dbReference type="CDD" id="cd01185">
    <property type="entry name" value="INTN1_C_like"/>
    <property type="match status" value="1"/>
</dbReference>
<dbReference type="InterPro" id="IPR010998">
    <property type="entry name" value="Integrase_recombinase_N"/>
</dbReference>
<dbReference type="GO" id="GO:0003677">
    <property type="term" value="F:DNA binding"/>
    <property type="evidence" value="ECO:0007669"/>
    <property type="project" value="UniProtKB-KW"/>
</dbReference>
<dbReference type="Proteomes" id="UP000054223">
    <property type="component" value="Unassembled WGS sequence"/>
</dbReference>
<keyword evidence="3" id="KW-0233">DNA recombination</keyword>
<proteinExistence type="inferred from homology"/>
<dbReference type="OrthoDB" id="1098628at2"/>
<dbReference type="RefSeq" id="WP_059072049.1">
    <property type="nucleotide sequence ID" value="NZ_LNAL01000008.1"/>
</dbReference>
<gene>
    <name evidence="5" type="ORF">ASU33_03075</name>
</gene>
<dbReference type="Gene3D" id="1.10.150.130">
    <property type="match status" value="1"/>
</dbReference>
<evidence type="ECO:0000259" key="4">
    <source>
        <dbReference type="PROSITE" id="PS51898"/>
    </source>
</evidence>
<dbReference type="InterPro" id="IPR002104">
    <property type="entry name" value="Integrase_catalytic"/>
</dbReference>
<dbReference type="InterPro" id="IPR025269">
    <property type="entry name" value="SAM-like_dom"/>
</dbReference>
<evidence type="ECO:0000313" key="5">
    <source>
        <dbReference type="EMBL" id="KUG06353.1"/>
    </source>
</evidence>
<organism evidence="5 6">
    <name type="scientific">Solirubrum puertoriconensis</name>
    <dbReference type="NCBI Taxonomy" id="1751427"/>
    <lineage>
        <taxon>Bacteria</taxon>
        <taxon>Pseudomonadati</taxon>
        <taxon>Bacteroidota</taxon>
        <taxon>Cytophagia</taxon>
        <taxon>Cytophagales</taxon>
    </lineage>
</organism>
<keyword evidence="6" id="KW-1185">Reference proteome</keyword>
<reference evidence="5 6" key="1">
    <citation type="submission" date="2015-11" db="EMBL/GenBank/DDBJ databases">
        <title>Solirubrum puertoriconensis gen. nov. an environmental bacteria isolated in Puerto Rico.</title>
        <authorList>
            <person name="Cuebas-Irizarry M.F."/>
            <person name="Montalvo-Rodriguez R."/>
        </authorList>
    </citation>
    <scope>NUCLEOTIDE SEQUENCE [LARGE SCALE GENOMIC DNA]</scope>
    <source>
        <strain evidence="5 6">MC1A</strain>
    </source>
</reference>
<dbReference type="Pfam" id="PF13102">
    <property type="entry name" value="Phage_int_SAM_5"/>
    <property type="match status" value="1"/>
</dbReference>
<dbReference type="Pfam" id="PF00589">
    <property type="entry name" value="Phage_integrase"/>
    <property type="match status" value="1"/>
</dbReference>
<dbReference type="PANTHER" id="PTHR30349:SF64">
    <property type="entry name" value="PROPHAGE INTEGRASE INTD-RELATED"/>
    <property type="match status" value="1"/>
</dbReference>
<dbReference type="InterPro" id="IPR011010">
    <property type="entry name" value="DNA_brk_join_enz"/>
</dbReference>
<comment type="similarity">
    <text evidence="1">Belongs to the 'phage' integrase family.</text>
</comment>
<name>A0A9X0L3C0_SOLP1</name>
<dbReference type="PROSITE" id="PS51898">
    <property type="entry name" value="TYR_RECOMBINASE"/>
    <property type="match status" value="1"/>
</dbReference>
<accession>A0A9X0L3C0</accession>
<comment type="caution">
    <text evidence="5">The sequence shown here is derived from an EMBL/GenBank/DDBJ whole genome shotgun (WGS) entry which is preliminary data.</text>
</comment>
<sequence length="387" mass="44486">MGVKIRYRKLRDGSEQIFFDVYHKGRREYPTFKEPQLILRPGTDEATKKANAVMEAQAHILLKRLELQLLEGTYEWQQQSAVESRGSEAPQSFLAYFRDEAERRKTQRGCKSNTYACFKHFERFVNANYGSDVAFAQFTSQLVEKFKCYLEQLVAYNKDWNSKRIHGKRGINNNCALIYLKRLKMVSAMAHKAGIITSDPASTVKNFNYVAPERHYLLPDEVKALVKDWEANQSDDLMKRAFLFCCATGLRWADLTSLTWKDVQGNKLDTSIAKSGGKKRLSFELSDFAVRMMGEIGASTYRIFPLQYSLYLNTKLERWVLSNGINKKISWHCGRHTFATALLFQSEDISLVQKALAHSRLETTQIYAKILDTKLNKATSSIGNLFE</sequence>
<dbReference type="InterPro" id="IPR050090">
    <property type="entry name" value="Tyrosine_recombinase_XerCD"/>
</dbReference>